<evidence type="ECO:0000256" key="2">
    <source>
        <dbReference type="ARBA" id="ARBA00022857"/>
    </source>
</evidence>
<dbReference type="AlphaFoldDB" id="A0A317E916"/>
<dbReference type="Proteomes" id="UP000246077">
    <property type="component" value="Unassembled WGS sequence"/>
</dbReference>
<dbReference type="OrthoDB" id="9800865at2"/>
<evidence type="ECO:0000259" key="4">
    <source>
        <dbReference type="Pfam" id="PF01872"/>
    </source>
</evidence>
<sequence length="239" mass="24664">MKPLVICHMVTSLDGRLHPGRWTDSPDGGRADWSALYEEIHRSLAGDAWIVGRVTMAEMSGGAPHAPTGPVAVSRPWHFADRAAGAYAIAMDPAGRLHFQSDRIGGDHIVVVLGPGVGDSHLAALAADGISYLVAEDERPDPAKVLAVLGRELGIRRLLLEGGAVINGAFFAAGLVDELSLLVAPALDGRTGAAGVIDAGEAGLAGRAALSLTSCAAVGFGAVHLRYAVHFPPQELPAP</sequence>
<dbReference type="GO" id="GO:0008703">
    <property type="term" value="F:5-amino-6-(5-phosphoribosylamino)uracil reductase activity"/>
    <property type="evidence" value="ECO:0007669"/>
    <property type="project" value="InterPro"/>
</dbReference>
<protein>
    <submittedName>
        <fullName evidence="5">Riboflavin deaminase</fullName>
    </submittedName>
</protein>
<keyword evidence="3" id="KW-0560">Oxidoreductase</keyword>
<name>A0A317E916_9PROT</name>
<dbReference type="GO" id="GO:0009231">
    <property type="term" value="P:riboflavin biosynthetic process"/>
    <property type="evidence" value="ECO:0007669"/>
    <property type="project" value="InterPro"/>
</dbReference>
<dbReference type="PANTHER" id="PTHR38011:SF7">
    <property type="entry name" value="2,5-DIAMINO-6-RIBOSYLAMINO-4(3H)-PYRIMIDINONE 5'-PHOSPHATE REDUCTASE"/>
    <property type="match status" value="1"/>
</dbReference>
<dbReference type="PANTHER" id="PTHR38011">
    <property type="entry name" value="DIHYDROFOLATE REDUCTASE FAMILY PROTEIN (AFU_ORTHOLOGUE AFUA_8G06820)"/>
    <property type="match status" value="1"/>
</dbReference>
<keyword evidence="6" id="KW-1185">Reference proteome</keyword>
<dbReference type="RefSeq" id="WP_109919107.1">
    <property type="nucleotide sequence ID" value="NZ_QGLF01000001.1"/>
</dbReference>
<reference evidence="6" key="1">
    <citation type="submission" date="2018-05" db="EMBL/GenBank/DDBJ databases">
        <title>Zavarzinia sp. HR-AS.</title>
        <authorList>
            <person name="Lee Y."/>
            <person name="Jeon C.O."/>
        </authorList>
    </citation>
    <scope>NUCLEOTIDE SEQUENCE [LARGE SCALE GENOMIC DNA]</scope>
    <source>
        <strain evidence="6">DSM 1231</strain>
    </source>
</reference>
<evidence type="ECO:0000313" key="5">
    <source>
        <dbReference type="EMBL" id="PWR23072.1"/>
    </source>
</evidence>
<dbReference type="InterPro" id="IPR002734">
    <property type="entry name" value="RibDG_C"/>
</dbReference>
<feature type="domain" description="Bacterial bifunctional deaminase-reductase C-terminal" evidence="4">
    <location>
        <begin position="3"/>
        <end position="215"/>
    </location>
</feature>
<keyword evidence="2" id="KW-0521">NADP</keyword>
<evidence type="ECO:0000313" key="6">
    <source>
        <dbReference type="Proteomes" id="UP000246077"/>
    </source>
</evidence>
<dbReference type="Pfam" id="PF01872">
    <property type="entry name" value="RibD_C"/>
    <property type="match status" value="1"/>
</dbReference>
<gene>
    <name evidence="5" type="ORF">DKG75_00405</name>
</gene>
<dbReference type="InterPro" id="IPR050765">
    <property type="entry name" value="Riboflavin_Biosynth_HTPR"/>
</dbReference>
<accession>A0A317E916</accession>
<dbReference type="InterPro" id="IPR024072">
    <property type="entry name" value="DHFR-like_dom_sf"/>
</dbReference>
<proteinExistence type="predicted"/>
<comment type="caution">
    <text evidence="5">The sequence shown here is derived from an EMBL/GenBank/DDBJ whole genome shotgun (WGS) entry which is preliminary data.</text>
</comment>
<comment type="pathway">
    <text evidence="1">Cofactor biosynthesis; riboflavin biosynthesis.</text>
</comment>
<evidence type="ECO:0000256" key="3">
    <source>
        <dbReference type="ARBA" id="ARBA00023002"/>
    </source>
</evidence>
<dbReference type="EMBL" id="QGLF01000001">
    <property type="protein sequence ID" value="PWR23072.1"/>
    <property type="molecule type" value="Genomic_DNA"/>
</dbReference>
<evidence type="ECO:0000256" key="1">
    <source>
        <dbReference type="ARBA" id="ARBA00005104"/>
    </source>
</evidence>
<dbReference type="SUPFAM" id="SSF53597">
    <property type="entry name" value="Dihydrofolate reductase-like"/>
    <property type="match status" value="1"/>
</dbReference>
<dbReference type="Gene3D" id="3.40.430.10">
    <property type="entry name" value="Dihydrofolate Reductase, subunit A"/>
    <property type="match status" value="1"/>
</dbReference>
<organism evidence="5 6">
    <name type="scientific">Zavarzinia compransoris</name>
    <dbReference type="NCBI Taxonomy" id="1264899"/>
    <lineage>
        <taxon>Bacteria</taxon>
        <taxon>Pseudomonadati</taxon>
        <taxon>Pseudomonadota</taxon>
        <taxon>Alphaproteobacteria</taxon>
        <taxon>Rhodospirillales</taxon>
        <taxon>Zavarziniaceae</taxon>
        <taxon>Zavarzinia</taxon>
    </lineage>
</organism>